<organism evidence="3 4">
    <name type="scientific">Candidatus Komeilibacteria bacterium RIFCSPLOWO2_02_FULL_48_11</name>
    <dbReference type="NCBI Taxonomy" id="1798553"/>
    <lineage>
        <taxon>Bacteria</taxon>
        <taxon>Candidatus Komeiliibacteriota</taxon>
    </lineage>
</organism>
<evidence type="ECO:0000256" key="1">
    <source>
        <dbReference type="ARBA" id="ARBA00022801"/>
    </source>
</evidence>
<evidence type="ECO:0000313" key="3">
    <source>
        <dbReference type="EMBL" id="OGY90901.1"/>
    </source>
</evidence>
<dbReference type="Gene3D" id="3.90.79.10">
    <property type="entry name" value="Nucleoside Triphosphate Pyrophosphohydrolase"/>
    <property type="match status" value="1"/>
</dbReference>
<evidence type="ECO:0000313" key="4">
    <source>
        <dbReference type="Proteomes" id="UP000178109"/>
    </source>
</evidence>
<evidence type="ECO:0000259" key="2">
    <source>
        <dbReference type="Pfam" id="PF00293"/>
    </source>
</evidence>
<dbReference type="EMBL" id="MHKO01000058">
    <property type="protein sequence ID" value="OGY90901.1"/>
    <property type="molecule type" value="Genomic_DNA"/>
</dbReference>
<gene>
    <name evidence="3" type="ORF">A3H70_01605</name>
</gene>
<feature type="domain" description="Nudix hydrolase" evidence="2">
    <location>
        <begin position="6"/>
        <end position="65"/>
    </location>
</feature>
<dbReference type="InterPro" id="IPR020084">
    <property type="entry name" value="NUDIX_hydrolase_CS"/>
</dbReference>
<reference evidence="3 4" key="1">
    <citation type="journal article" date="2016" name="Nat. Commun.">
        <title>Thousands of microbial genomes shed light on interconnected biogeochemical processes in an aquifer system.</title>
        <authorList>
            <person name="Anantharaman K."/>
            <person name="Brown C.T."/>
            <person name="Hug L.A."/>
            <person name="Sharon I."/>
            <person name="Castelle C.J."/>
            <person name="Probst A.J."/>
            <person name="Thomas B.C."/>
            <person name="Singh A."/>
            <person name="Wilkins M.J."/>
            <person name="Karaoz U."/>
            <person name="Brodie E.L."/>
            <person name="Williams K.H."/>
            <person name="Hubbard S.S."/>
            <person name="Banfield J.F."/>
        </authorList>
    </citation>
    <scope>NUCLEOTIDE SEQUENCE [LARGE SCALE GENOMIC DNA]</scope>
</reference>
<dbReference type="STRING" id="1798553.A3H70_01605"/>
<dbReference type="Pfam" id="PF00293">
    <property type="entry name" value="NUDIX"/>
    <property type="match status" value="1"/>
</dbReference>
<protein>
    <recommendedName>
        <fullName evidence="2">Nudix hydrolase domain-containing protein</fullName>
    </recommendedName>
</protein>
<dbReference type="InterPro" id="IPR015797">
    <property type="entry name" value="NUDIX_hydrolase-like_dom_sf"/>
</dbReference>
<comment type="caution">
    <text evidence="3">The sequence shown here is derived from an EMBL/GenBank/DDBJ whole genome shotgun (WGS) entry which is preliminary data.</text>
</comment>
<proteinExistence type="predicted"/>
<dbReference type="AlphaFoldDB" id="A0A1G2BP57"/>
<dbReference type="PROSITE" id="PS00893">
    <property type="entry name" value="NUDIX_BOX"/>
    <property type="match status" value="1"/>
</dbReference>
<accession>A0A1G2BP57</accession>
<dbReference type="GO" id="GO:0016787">
    <property type="term" value="F:hydrolase activity"/>
    <property type="evidence" value="ECO:0007669"/>
    <property type="project" value="UniProtKB-KW"/>
</dbReference>
<name>A0A1G2BP57_9BACT</name>
<keyword evidence="1" id="KW-0378">Hydrolase</keyword>
<sequence length="84" mass="9623">MPIIIRASGVVMRNKKILLVSAGNRPFYWTPDGKLEPSETALDALHREFQEELGVKITAVKRYLDYQCSAEEEEIINPGKFMRL</sequence>
<dbReference type="Proteomes" id="UP000178109">
    <property type="component" value="Unassembled WGS sequence"/>
</dbReference>
<dbReference type="InterPro" id="IPR000086">
    <property type="entry name" value="NUDIX_hydrolase_dom"/>
</dbReference>
<dbReference type="SUPFAM" id="SSF55811">
    <property type="entry name" value="Nudix"/>
    <property type="match status" value="1"/>
</dbReference>